<dbReference type="EMBL" id="JAIZAY010000001">
    <property type="protein sequence ID" value="KAJ8049539.1"/>
    <property type="molecule type" value="Genomic_DNA"/>
</dbReference>
<gene>
    <name evidence="2" type="ORF">HOLleu_02324</name>
</gene>
<reference evidence="2" key="1">
    <citation type="submission" date="2021-10" db="EMBL/GenBank/DDBJ databases">
        <title>Tropical sea cucumber genome reveals ecological adaptation and Cuvierian tubules defense mechanism.</title>
        <authorList>
            <person name="Chen T."/>
        </authorList>
    </citation>
    <scope>NUCLEOTIDE SEQUENCE</scope>
    <source>
        <strain evidence="2">Nanhai2018</strain>
        <tissue evidence="2">Muscle</tissue>
    </source>
</reference>
<feature type="region of interest" description="Disordered" evidence="1">
    <location>
        <begin position="107"/>
        <end position="178"/>
    </location>
</feature>
<feature type="region of interest" description="Disordered" evidence="1">
    <location>
        <begin position="24"/>
        <end position="47"/>
    </location>
</feature>
<keyword evidence="3" id="KW-1185">Reference proteome</keyword>
<comment type="caution">
    <text evidence="2">The sequence shown here is derived from an EMBL/GenBank/DDBJ whole genome shotgun (WGS) entry which is preliminary data.</text>
</comment>
<accession>A0A9Q1CS25</accession>
<sequence length="178" mass="20757">MHPCRLNPSRRKKTLTWITAESIREINEPEYSSDDDDNEPMDDTTRPFQPVMEERQPEIPVHIVNTQTSPVVTEQTMQTEPKRQNASVQVEPIEEEEGILARSIAETIPEINEPENSSGEDDNEPMDDSTRPFAPVMEEEELEHFIPPIQPEVPDEYIIPHTQPIEEEERRRGKRYRE</sequence>
<evidence type="ECO:0000313" key="2">
    <source>
        <dbReference type="EMBL" id="KAJ8049539.1"/>
    </source>
</evidence>
<feature type="region of interest" description="Disordered" evidence="1">
    <location>
        <begin position="69"/>
        <end position="94"/>
    </location>
</feature>
<organism evidence="2 3">
    <name type="scientific">Holothuria leucospilota</name>
    <name type="common">Black long sea cucumber</name>
    <name type="synonym">Mertensiothuria leucospilota</name>
    <dbReference type="NCBI Taxonomy" id="206669"/>
    <lineage>
        <taxon>Eukaryota</taxon>
        <taxon>Metazoa</taxon>
        <taxon>Echinodermata</taxon>
        <taxon>Eleutherozoa</taxon>
        <taxon>Echinozoa</taxon>
        <taxon>Holothuroidea</taxon>
        <taxon>Aspidochirotacea</taxon>
        <taxon>Aspidochirotida</taxon>
        <taxon>Holothuriidae</taxon>
        <taxon>Holothuria</taxon>
    </lineage>
</organism>
<evidence type="ECO:0000256" key="1">
    <source>
        <dbReference type="SAM" id="MobiDB-lite"/>
    </source>
</evidence>
<proteinExistence type="predicted"/>
<dbReference type="AlphaFoldDB" id="A0A9Q1CS25"/>
<name>A0A9Q1CS25_HOLLE</name>
<evidence type="ECO:0000313" key="3">
    <source>
        <dbReference type="Proteomes" id="UP001152320"/>
    </source>
</evidence>
<protein>
    <submittedName>
        <fullName evidence="2">Uncharacterized protein</fullName>
    </submittedName>
</protein>
<feature type="compositionally biased region" description="Polar residues" evidence="1">
    <location>
        <begin position="69"/>
        <end position="88"/>
    </location>
</feature>
<feature type="compositionally biased region" description="Acidic residues" evidence="1">
    <location>
        <begin position="118"/>
        <end position="127"/>
    </location>
</feature>
<dbReference type="Proteomes" id="UP001152320">
    <property type="component" value="Chromosome 1"/>
</dbReference>
<feature type="compositionally biased region" description="Acidic residues" evidence="1">
    <location>
        <begin position="31"/>
        <end position="42"/>
    </location>
</feature>